<organism evidence="5 6">
    <name type="scientific">Falsiporphyromonas endometrii</name>
    <dbReference type="NCBI Taxonomy" id="1387297"/>
    <lineage>
        <taxon>Bacteria</taxon>
        <taxon>Pseudomonadati</taxon>
        <taxon>Bacteroidota</taxon>
        <taxon>Bacteroidia</taxon>
        <taxon>Bacteroidales</taxon>
        <taxon>Porphyromonadaceae</taxon>
        <taxon>Falsiporphyromonas</taxon>
    </lineage>
</organism>
<dbReference type="PANTHER" id="PTHR43280">
    <property type="entry name" value="ARAC-FAMILY TRANSCRIPTIONAL REGULATOR"/>
    <property type="match status" value="1"/>
</dbReference>
<dbReference type="RefSeq" id="WP_380077657.1">
    <property type="nucleotide sequence ID" value="NZ_JBHSGO010000044.1"/>
</dbReference>
<keyword evidence="6" id="KW-1185">Reference proteome</keyword>
<proteinExistence type="predicted"/>
<reference evidence="6" key="1">
    <citation type="journal article" date="2019" name="Int. J. Syst. Evol. Microbiol.">
        <title>The Global Catalogue of Microorganisms (GCM) 10K type strain sequencing project: providing services to taxonomists for standard genome sequencing and annotation.</title>
        <authorList>
            <consortium name="The Broad Institute Genomics Platform"/>
            <consortium name="The Broad Institute Genome Sequencing Center for Infectious Disease"/>
            <person name="Wu L."/>
            <person name="Ma J."/>
        </authorList>
    </citation>
    <scope>NUCLEOTIDE SEQUENCE [LARGE SCALE GENOMIC DNA]</scope>
    <source>
        <strain evidence="6">CGMCC 4.7357</strain>
    </source>
</reference>
<sequence length="281" mass="32496">MKKIVQYAFDEMPVASDLGVEVKELGYEKPPKLLSEPHRTDFYYVVYLSEGYLRLKVDFMDITLHENDMIVVAKGQVCQFDFSSHYKGYALLFTSKFFAETEFDASFLHNSKALSPMFHRHPLKTNKKADNFFALVEKEINGPKDAFQAPITRSYLRILLLYIDRYIDTENVGGVNELANKFCQSVEEHYKTTQSVSDYQKKLGVTSKKLTGAVVEAIGMTPKSYIDSRRVLEAKRLLLYSELSVKEISFELGFDEATNFNKFFKKHTYLSPVEFRKSERL</sequence>
<evidence type="ECO:0000313" key="5">
    <source>
        <dbReference type="EMBL" id="MFC4665481.1"/>
    </source>
</evidence>
<dbReference type="EMBL" id="JBHSGO010000044">
    <property type="protein sequence ID" value="MFC4665481.1"/>
    <property type="molecule type" value="Genomic_DNA"/>
</dbReference>
<dbReference type="PROSITE" id="PS01124">
    <property type="entry name" value="HTH_ARAC_FAMILY_2"/>
    <property type="match status" value="1"/>
</dbReference>
<dbReference type="PANTHER" id="PTHR43280:SF32">
    <property type="entry name" value="TRANSCRIPTIONAL REGULATORY PROTEIN"/>
    <property type="match status" value="1"/>
</dbReference>
<dbReference type="SMART" id="SM00342">
    <property type="entry name" value="HTH_ARAC"/>
    <property type="match status" value="1"/>
</dbReference>
<keyword evidence="3" id="KW-0804">Transcription</keyword>
<evidence type="ECO:0000259" key="4">
    <source>
        <dbReference type="PROSITE" id="PS01124"/>
    </source>
</evidence>
<accession>A0ABV9K6J5</accession>
<dbReference type="InterPro" id="IPR009057">
    <property type="entry name" value="Homeodomain-like_sf"/>
</dbReference>
<keyword evidence="1" id="KW-0805">Transcription regulation</keyword>
<dbReference type="Proteomes" id="UP001596020">
    <property type="component" value="Unassembled WGS sequence"/>
</dbReference>
<feature type="domain" description="HTH araC/xylS-type" evidence="4">
    <location>
        <begin position="180"/>
        <end position="278"/>
    </location>
</feature>
<dbReference type="InterPro" id="IPR037923">
    <property type="entry name" value="HTH-like"/>
</dbReference>
<dbReference type="SUPFAM" id="SSF46689">
    <property type="entry name" value="Homeodomain-like"/>
    <property type="match status" value="1"/>
</dbReference>
<dbReference type="Pfam" id="PF12833">
    <property type="entry name" value="HTH_18"/>
    <property type="match status" value="1"/>
</dbReference>
<gene>
    <name evidence="5" type="ORF">ACFO3G_02465</name>
</gene>
<dbReference type="InterPro" id="IPR018060">
    <property type="entry name" value="HTH_AraC"/>
</dbReference>
<name>A0ABV9K6J5_9PORP</name>
<comment type="caution">
    <text evidence="5">The sequence shown here is derived from an EMBL/GenBank/DDBJ whole genome shotgun (WGS) entry which is preliminary data.</text>
</comment>
<evidence type="ECO:0000256" key="3">
    <source>
        <dbReference type="ARBA" id="ARBA00023163"/>
    </source>
</evidence>
<evidence type="ECO:0000256" key="2">
    <source>
        <dbReference type="ARBA" id="ARBA00023125"/>
    </source>
</evidence>
<dbReference type="Gene3D" id="1.10.10.60">
    <property type="entry name" value="Homeodomain-like"/>
    <property type="match status" value="1"/>
</dbReference>
<dbReference type="SUPFAM" id="SSF51215">
    <property type="entry name" value="Regulatory protein AraC"/>
    <property type="match status" value="1"/>
</dbReference>
<evidence type="ECO:0000313" key="6">
    <source>
        <dbReference type="Proteomes" id="UP001596020"/>
    </source>
</evidence>
<protein>
    <submittedName>
        <fullName evidence="5">Helix-turn-helix domain-containing protein</fullName>
    </submittedName>
</protein>
<keyword evidence="2" id="KW-0238">DNA-binding</keyword>
<evidence type="ECO:0000256" key="1">
    <source>
        <dbReference type="ARBA" id="ARBA00023015"/>
    </source>
</evidence>